<dbReference type="EMBL" id="OK499972">
    <property type="protein sequence ID" value="UGO46170.1"/>
    <property type="molecule type" value="Genomic_DNA"/>
</dbReference>
<sequence>MKIGDYMIHRKDQWDLHCKPIICIHKYYDSGNGCKRVFCLWFDKSKLKWSR</sequence>
<accession>A0AAE9CAL3</accession>
<protein>
    <submittedName>
        <fullName evidence="1">Uncharacterized protein</fullName>
    </submittedName>
</protein>
<evidence type="ECO:0000313" key="2">
    <source>
        <dbReference type="Proteomes" id="UP000827751"/>
    </source>
</evidence>
<keyword evidence="2" id="KW-1185">Reference proteome</keyword>
<reference evidence="1 2" key="1">
    <citation type="submission" date="2021-10" db="EMBL/GenBank/DDBJ databases">
        <authorList>
            <person name="Lavering E.D."/>
            <person name="James R."/>
            <person name="Fairhom J.D."/>
            <person name="Ogilvie B.H."/>
            <person name="Thurgood T.L."/>
            <person name="Robison R.A."/>
            <person name="Grose J.H."/>
        </authorList>
    </citation>
    <scope>NUCLEOTIDE SEQUENCE [LARGE SCALE GENOMIC DNA]</scope>
</reference>
<name>A0AAE9CAL3_9CAUD</name>
<evidence type="ECO:0000313" key="1">
    <source>
        <dbReference type="EMBL" id="UGO46170.1"/>
    </source>
</evidence>
<organism evidence="1 2">
    <name type="scientific">Bacillus phage vB_BanS_Chewbecca</name>
    <dbReference type="NCBI Taxonomy" id="2894786"/>
    <lineage>
        <taxon>Viruses</taxon>
        <taxon>Duplodnaviria</taxon>
        <taxon>Heunggongvirae</taxon>
        <taxon>Uroviricota</taxon>
        <taxon>Caudoviricetes</taxon>
        <taxon>Joanripponvirinae</taxon>
        <taxon>Tsamsavirus</taxon>
        <taxon>Tsamsavirus chewbecca</taxon>
    </lineage>
</organism>
<proteinExistence type="predicted"/>
<gene>
    <name evidence="1" type="ORF">CHEWBECCA_87</name>
</gene>
<dbReference type="Proteomes" id="UP000827751">
    <property type="component" value="Segment"/>
</dbReference>